<organism evidence="1 2">
    <name type="scientific">Auricularia subglabra (strain TFB-10046 / SS5)</name>
    <name type="common">White-rot fungus</name>
    <name type="synonym">Auricularia delicata (strain TFB10046)</name>
    <dbReference type="NCBI Taxonomy" id="717982"/>
    <lineage>
        <taxon>Eukaryota</taxon>
        <taxon>Fungi</taxon>
        <taxon>Dikarya</taxon>
        <taxon>Basidiomycota</taxon>
        <taxon>Agaricomycotina</taxon>
        <taxon>Agaricomycetes</taxon>
        <taxon>Auriculariales</taxon>
        <taxon>Auriculariaceae</taxon>
        <taxon>Auricularia</taxon>
    </lineage>
</organism>
<keyword evidence="2" id="KW-1185">Reference proteome</keyword>
<proteinExistence type="predicted"/>
<gene>
    <name evidence="1" type="ORF">AURDEDRAFT_171386</name>
</gene>
<evidence type="ECO:0000313" key="1">
    <source>
        <dbReference type="EMBL" id="EJD39578.1"/>
    </source>
</evidence>
<reference evidence="2" key="1">
    <citation type="journal article" date="2012" name="Science">
        <title>The Paleozoic origin of enzymatic lignin decomposition reconstructed from 31 fungal genomes.</title>
        <authorList>
            <person name="Floudas D."/>
            <person name="Binder M."/>
            <person name="Riley R."/>
            <person name="Barry K."/>
            <person name="Blanchette R.A."/>
            <person name="Henrissat B."/>
            <person name="Martinez A.T."/>
            <person name="Otillar R."/>
            <person name="Spatafora J.W."/>
            <person name="Yadav J.S."/>
            <person name="Aerts A."/>
            <person name="Benoit I."/>
            <person name="Boyd A."/>
            <person name="Carlson A."/>
            <person name="Copeland A."/>
            <person name="Coutinho P.M."/>
            <person name="de Vries R.P."/>
            <person name="Ferreira P."/>
            <person name="Findley K."/>
            <person name="Foster B."/>
            <person name="Gaskell J."/>
            <person name="Glotzer D."/>
            <person name="Gorecki P."/>
            <person name="Heitman J."/>
            <person name="Hesse C."/>
            <person name="Hori C."/>
            <person name="Igarashi K."/>
            <person name="Jurgens J.A."/>
            <person name="Kallen N."/>
            <person name="Kersten P."/>
            <person name="Kohler A."/>
            <person name="Kuees U."/>
            <person name="Kumar T.K.A."/>
            <person name="Kuo A."/>
            <person name="LaButti K."/>
            <person name="Larrondo L.F."/>
            <person name="Lindquist E."/>
            <person name="Ling A."/>
            <person name="Lombard V."/>
            <person name="Lucas S."/>
            <person name="Lundell T."/>
            <person name="Martin R."/>
            <person name="McLaughlin D.J."/>
            <person name="Morgenstern I."/>
            <person name="Morin E."/>
            <person name="Murat C."/>
            <person name="Nagy L.G."/>
            <person name="Nolan M."/>
            <person name="Ohm R.A."/>
            <person name="Patyshakuliyeva A."/>
            <person name="Rokas A."/>
            <person name="Ruiz-Duenas F.J."/>
            <person name="Sabat G."/>
            <person name="Salamov A."/>
            <person name="Samejima M."/>
            <person name="Schmutz J."/>
            <person name="Slot J.C."/>
            <person name="St John F."/>
            <person name="Stenlid J."/>
            <person name="Sun H."/>
            <person name="Sun S."/>
            <person name="Syed K."/>
            <person name="Tsang A."/>
            <person name="Wiebenga A."/>
            <person name="Young D."/>
            <person name="Pisabarro A."/>
            <person name="Eastwood D.C."/>
            <person name="Martin F."/>
            <person name="Cullen D."/>
            <person name="Grigoriev I.V."/>
            <person name="Hibbett D.S."/>
        </authorList>
    </citation>
    <scope>NUCLEOTIDE SEQUENCE [LARGE SCALE GENOMIC DNA]</scope>
    <source>
        <strain evidence="2">TFB10046</strain>
    </source>
</reference>
<accession>J0WVY6</accession>
<evidence type="ECO:0000313" key="2">
    <source>
        <dbReference type="Proteomes" id="UP000006514"/>
    </source>
</evidence>
<dbReference type="KEGG" id="adl:AURDEDRAFT_171386"/>
<name>J0WVY6_AURST</name>
<dbReference type="AlphaFoldDB" id="J0WVY6"/>
<dbReference type="EMBL" id="JH687812">
    <property type="protein sequence ID" value="EJD39578.1"/>
    <property type="molecule type" value="Genomic_DNA"/>
</dbReference>
<protein>
    <submittedName>
        <fullName evidence="1">Uncharacterized protein</fullName>
    </submittedName>
</protein>
<sequence>MSTPSTYEPSLDLEEELDALTIEDRLYFYRATRLPKLHSLSAVQNLELTWLNLSALWVVDDATDVDSQREKVKLLGLLLEQVVQMRAQNCRTRLHEFLANVMTIIALTRAAEGELTDWWCTQLRAAAAVGGPQYDAFRLEFEPSTSRVYALLWKTREAARKQRRLEAGLENGERTADELRKDGCKPSVAVADPIELPHQGICCLLWITEEKPRRRD</sequence>
<dbReference type="InParanoid" id="J0WVY6"/>
<dbReference type="Proteomes" id="UP000006514">
    <property type="component" value="Unassembled WGS sequence"/>
</dbReference>